<dbReference type="HOGENOM" id="CLU_067569_0_0_4"/>
<comment type="caution">
    <text evidence="1">The sequence shown here is derived from an EMBL/GenBank/DDBJ whole genome shotgun (WGS) entry which is preliminary data.</text>
</comment>
<sequence>MRLEDDVFKKTHPDFARLLCFGFAQSGNAYSYSEDIMAGTFRADIRVTTDGRLSLRLFERALDEEYLAIHITGHRGSYVSRVREACRELLEKIRDTCFVKDPFLFPQTNRLARLIGEKYGDAPEHLWAKLPGYAVFRNPASQKWYGIVMNIDGLRINREAGEKEILNLKAGADKIPELIREKGIFPAYHSNRKNWISLILDDTLSDESIMELVAQSRALAGQGTRFSLEKGKWLIPANPKYFDLEKAFRENPQILWKQGAGIAAGDTVYIYVASPVSAITYRCRVLETGLPYDYRDKHLTIRNVMKIELEKRYDPAQFPFDALKKYGVRAVRGPRLLPPALHKALENSR</sequence>
<dbReference type="PANTHER" id="PTHR35145:SF1">
    <property type="entry name" value="CYTOPLASMIC PROTEIN"/>
    <property type="match status" value="1"/>
</dbReference>
<dbReference type="EMBL" id="ACDP02000015">
    <property type="protein sequence ID" value="EEO27844.1"/>
    <property type="molecule type" value="Genomic_DNA"/>
</dbReference>
<dbReference type="eggNOG" id="COG2315">
    <property type="taxonomic scope" value="Bacteria"/>
</dbReference>
<dbReference type="AlphaFoldDB" id="C3X3Q9"/>
<dbReference type="Proteomes" id="UP000003973">
    <property type="component" value="Unassembled WGS sequence"/>
</dbReference>
<dbReference type="PANTHER" id="PTHR35145">
    <property type="entry name" value="CYTOPLASMIC PROTEIN-RELATED"/>
    <property type="match status" value="1"/>
</dbReference>
<accession>C3X3Q9</accession>
<dbReference type="InterPro" id="IPR038056">
    <property type="entry name" value="YjbR-like_sf"/>
</dbReference>
<dbReference type="Gene3D" id="3.90.1150.30">
    <property type="match status" value="1"/>
</dbReference>
<dbReference type="InterPro" id="IPR058532">
    <property type="entry name" value="YjbR/MT2646/Rv2570-like"/>
</dbReference>
<protein>
    <recommendedName>
        <fullName evidence="3">MmcQ family protein</fullName>
    </recommendedName>
</protein>
<name>C3X3Q9_9BURK</name>
<evidence type="ECO:0008006" key="3">
    <source>
        <dbReference type="Google" id="ProtNLM"/>
    </source>
</evidence>
<proteinExistence type="predicted"/>
<evidence type="ECO:0000313" key="1">
    <source>
        <dbReference type="EMBL" id="EEO27844.1"/>
    </source>
</evidence>
<gene>
    <name evidence="1" type="ORF">OFAG_00998</name>
</gene>
<reference evidence="1" key="1">
    <citation type="submission" date="2011-10" db="EMBL/GenBank/DDBJ databases">
        <title>The Genome Sequence of Oxalobacter formigenes HOxBLS.</title>
        <authorList>
            <consortium name="The Broad Institute Genome Sequencing Platform"/>
            <person name="Earl A."/>
            <person name="Ward D."/>
            <person name="Feldgarden M."/>
            <person name="Gevers D."/>
            <person name="Allison M.J."/>
            <person name="Humphrey S."/>
            <person name="Young S.K."/>
            <person name="Zeng Q."/>
            <person name="Gargeya S."/>
            <person name="Fitzgerald M."/>
            <person name="Haas B."/>
            <person name="Abouelleil A."/>
            <person name="Alvarado L."/>
            <person name="Arachchi H.M."/>
            <person name="Berlin A."/>
            <person name="Brown A."/>
            <person name="Chapman S.B."/>
            <person name="Chen Z."/>
            <person name="Dunbar C."/>
            <person name="Freedman E."/>
            <person name="Gearin G."/>
            <person name="Goldberg J."/>
            <person name="Griggs A."/>
            <person name="Gujja S."/>
            <person name="Heiman D."/>
            <person name="Howarth C."/>
            <person name="Larson L."/>
            <person name="Lui A."/>
            <person name="MacDonald P.J.P."/>
            <person name="Montmayeur A."/>
            <person name="Murphy C."/>
            <person name="Neiman D."/>
            <person name="Pearson M."/>
            <person name="Priest M."/>
            <person name="Roberts A."/>
            <person name="Saif S."/>
            <person name="Shea T."/>
            <person name="Shenoy N."/>
            <person name="Sisk P."/>
            <person name="Stolte C."/>
            <person name="Sykes S."/>
            <person name="Wortman J."/>
            <person name="Nusbaum C."/>
            <person name="Birren B."/>
        </authorList>
    </citation>
    <scope>NUCLEOTIDE SEQUENCE [LARGE SCALE GENOMIC DNA]</scope>
    <source>
        <strain evidence="1">HOxBLS</strain>
    </source>
</reference>
<dbReference type="Pfam" id="PF04237">
    <property type="entry name" value="YjbR"/>
    <property type="match status" value="1"/>
</dbReference>
<dbReference type="SUPFAM" id="SSF142906">
    <property type="entry name" value="YjbR-like"/>
    <property type="match status" value="1"/>
</dbReference>
<evidence type="ECO:0000313" key="2">
    <source>
        <dbReference type="Proteomes" id="UP000003973"/>
    </source>
</evidence>
<organism evidence="1 2">
    <name type="scientific">Oxalobacter paraformigenes</name>
    <dbReference type="NCBI Taxonomy" id="556268"/>
    <lineage>
        <taxon>Bacteria</taxon>
        <taxon>Pseudomonadati</taxon>
        <taxon>Pseudomonadota</taxon>
        <taxon>Betaproteobacteria</taxon>
        <taxon>Burkholderiales</taxon>
        <taxon>Oxalobacteraceae</taxon>
        <taxon>Oxalobacter</taxon>
    </lineage>
</organism>
<keyword evidence="2" id="KW-1185">Reference proteome</keyword>
<dbReference type="InterPro" id="IPR007351">
    <property type="entry name" value="YjbR"/>
</dbReference>
<dbReference type="RefSeq" id="WP_005877115.1">
    <property type="nucleotide sequence ID" value="NZ_CABMNL010000001.1"/>
</dbReference>